<keyword evidence="1" id="KW-0812">Transmembrane</keyword>
<gene>
    <name evidence="2" type="ORF">METZ01_LOCUS203921</name>
</gene>
<keyword evidence="1" id="KW-1133">Transmembrane helix</keyword>
<organism evidence="2">
    <name type="scientific">marine metagenome</name>
    <dbReference type="NCBI Taxonomy" id="408172"/>
    <lineage>
        <taxon>unclassified sequences</taxon>
        <taxon>metagenomes</taxon>
        <taxon>ecological metagenomes</taxon>
    </lineage>
</organism>
<accession>A0A382EME6</accession>
<dbReference type="AlphaFoldDB" id="A0A382EME6"/>
<feature type="transmembrane region" description="Helical" evidence="1">
    <location>
        <begin position="131"/>
        <end position="151"/>
    </location>
</feature>
<evidence type="ECO:0000256" key="1">
    <source>
        <dbReference type="SAM" id="Phobius"/>
    </source>
</evidence>
<reference evidence="2" key="1">
    <citation type="submission" date="2018-05" db="EMBL/GenBank/DDBJ databases">
        <authorList>
            <person name="Lanie J.A."/>
            <person name="Ng W.-L."/>
            <person name="Kazmierczak K.M."/>
            <person name="Andrzejewski T.M."/>
            <person name="Davidsen T.M."/>
            <person name="Wayne K.J."/>
            <person name="Tettelin H."/>
            <person name="Glass J.I."/>
            <person name="Rusch D."/>
            <person name="Podicherti R."/>
            <person name="Tsui H.-C.T."/>
            <person name="Winkler M.E."/>
        </authorList>
    </citation>
    <scope>NUCLEOTIDE SEQUENCE</scope>
</reference>
<feature type="transmembrane region" description="Helical" evidence="1">
    <location>
        <begin position="94"/>
        <end position="119"/>
    </location>
</feature>
<evidence type="ECO:0008006" key="3">
    <source>
        <dbReference type="Google" id="ProtNLM"/>
    </source>
</evidence>
<protein>
    <recommendedName>
        <fullName evidence="3">ABC-2 type transporter domain-containing protein</fullName>
    </recommendedName>
</protein>
<dbReference type="EMBL" id="UINC01044940">
    <property type="protein sequence ID" value="SVB51067.1"/>
    <property type="molecule type" value="Genomic_DNA"/>
</dbReference>
<keyword evidence="1" id="KW-0472">Membrane</keyword>
<name>A0A382EME6_9ZZZZ</name>
<feature type="transmembrane region" description="Helical" evidence="1">
    <location>
        <begin position="48"/>
        <end position="73"/>
    </location>
</feature>
<sequence length="275" mass="30825">MELIHLFRSWRGWTLLGVFILASVLSIVIGIFIEQANDHFSYGAALDIYMASSIVGTLLFVGIVVSSLAFDGNKDSSIFLRTRFSVKQILLTKLLIYVPLSEILFFMGFFLTLIVGLLIFDSSDSLSLNWFLWGTFLHLVSGLFYVALMLFTSSIFRGSVASVLLTLAVLIGIPIIGGTVVTVELLMRGLIQTPLAQWETVSYVGKVLLWWPAALSDTQAFLSVTESEIRTEIIDFFGQSYELDPHFRSKPLISTVIASPLLALFAWRRYSRREM</sequence>
<proteinExistence type="predicted"/>
<evidence type="ECO:0000313" key="2">
    <source>
        <dbReference type="EMBL" id="SVB51067.1"/>
    </source>
</evidence>
<feature type="transmembrane region" description="Helical" evidence="1">
    <location>
        <begin position="12"/>
        <end position="33"/>
    </location>
</feature>
<feature type="transmembrane region" description="Helical" evidence="1">
    <location>
        <begin position="163"/>
        <end position="187"/>
    </location>
</feature>
<feature type="transmembrane region" description="Helical" evidence="1">
    <location>
        <begin position="251"/>
        <end position="267"/>
    </location>
</feature>